<organism evidence="1 2">
    <name type="scientific">Desulfosarcina widdelii</name>
    <dbReference type="NCBI Taxonomy" id="947919"/>
    <lineage>
        <taxon>Bacteria</taxon>
        <taxon>Pseudomonadati</taxon>
        <taxon>Thermodesulfobacteriota</taxon>
        <taxon>Desulfobacteria</taxon>
        <taxon>Desulfobacterales</taxon>
        <taxon>Desulfosarcinaceae</taxon>
        <taxon>Desulfosarcina</taxon>
    </lineage>
</organism>
<dbReference type="EMBL" id="AP021875">
    <property type="protein sequence ID" value="BBO74073.1"/>
    <property type="molecule type" value="Genomic_DNA"/>
</dbReference>
<reference evidence="1 2" key="1">
    <citation type="submission" date="2019-11" db="EMBL/GenBank/DDBJ databases">
        <title>Comparative genomics of hydrocarbon-degrading Desulfosarcina strains.</title>
        <authorList>
            <person name="Watanabe M."/>
            <person name="Kojima H."/>
            <person name="Fukui M."/>
        </authorList>
    </citation>
    <scope>NUCLEOTIDE SEQUENCE [LARGE SCALE GENOMIC DNA]</scope>
    <source>
        <strain evidence="1 2">PP31</strain>
    </source>
</reference>
<sequence>MGHDKRSQIRSKAGPWLLIFVFLFVFQAMNIGEAMAKTATMVITETTEDNFTSDAGIILLTEKTVLVDTEGNVSDLRYIRLPCRAEVAYETTESGTSVARKITVLETLRRKQDKDPYLPE</sequence>
<evidence type="ECO:0000313" key="2">
    <source>
        <dbReference type="Proteomes" id="UP000427769"/>
    </source>
</evidence>
<dbReference type="RefSeq" id="WP_155303129.1">
    <property type="nucleotide sequence ID" value="NZ_AP021875.1"/>
</dbReference>
<name>A0A5K7Z1U7_9BACT</name>
<dbReference type="Proteomes" id="UP000427769">
    <property type="component" value="Chromosome"/>
</dbReference>
<accession>A0A5K7Z1U7</accession>
<dbReference type="AlphaFoldDB" id="A0A5K7Z1U7"/>
<keyword evidence="2" id="KW-1185">Reference proteome</keyword>
<gene>
    <name evidence="1" type="ORF">DSCW_14900</name>
</gene>
<evidence type="ECO:0000313" key="1">
    <source>
        <dbReference type="EMBL" id="BBO74073.1"/>
    </source>
</evidence>
<dbReference type="KEGG" id="dwd:DSCW_14900"/>
<proteinExistence type="predicted"/>
<protein>
    <submittedName>
        <fullName evidence="1">Uncharacterized protein</fullName>
    </submittedName>
</protein>